<dbReference type="InterPro" id="IPR001650">
    <property type="entry name" value="Helicase_C-like"/>
</dbReference>
<dbReference type="InterPro" id="IPR014001">
    <property type="entry name" value="Helicase_ATP-bd"/>
</dbReference>
<dbReference type="InterPro" id="IPR011545">
    <property type="entry name" value="DEAD/DEAH_box_helicase_dom"/>
</dbReference>
<evidence type="ECO:0000256" key="6">
    <source>
        <dbReference type="ARBA" id="ARBA00034617"/>
    </source>
</evidence>
<evidence type="ECO:0000256" key="7">
    <source>
        <dbReference type="ARBA" id="ARBA00034808"/>
    </source>
</evidence>
<dbReference type="PROSITE" id="PS51192">
    <property type="entry name" value="HELICASE_ATP_BIND_1"/>
    <property type="match status" value="1"/>
</dbReference>
<comment type="similarity">
    <text evidence="1">Belongs to the helicase family. RecQ subfamily.</text>
</comment>
<accession>A0A5B0MFV7</accession>
<keyword evidence="12" id="KW-1185">Reference proteome</keyword>
<evidence type="ECO:0000256" key="8">
    <source>
        <dbReference type="SAM" id="MobiDB-lite"/>
    </source>
</evidence>
<dbReference type="PROSITE" id="PS51194">
    <property type="entry name" value="HELICASE_CTER"/>
    <property type="match status" value="1"/>
</dbReference>
<dbReference type="Pfam" id="PF00271">
    <property type="entry name" value="Helicase_C"/>
    <property type="match status" value="1"/>
</dbReference>
<feature type="region of interest" description="Disordered" evidence="8">
    <location>
        <begin position="709"/>
        <end position="789"/>
    </location>
</feature>
<evidence type="ECO:0000256" key="2">
    <source>
        <dbReference type="ARBA" id="ARBA00022741"/>
    </source>
</evidence>
<evidence type="ECO:0000259" key="9">
    <source>
        <dbReference type="PROSITE" id="PS51192"/>
    </source>
</evidence>
<dbReference type="GO" id="GO:0003677">
    <property type="term" value="F:DNA binding"/>
    <property type="evidence" value="ECO:0007669"/>
    <property type="project" value="UniProtKB-KW"/>
</dbReference>
<dbReference type="Proteomes" id="UP000324748">
    <property type="component" value="Unassembled WGS sequence"/>
</dbReference>
<dbReference type="GO" id="GO:0005694">
    <property type="term" value="C:chromosome"/>
    <property type="evidence" value="ECO:0007669"/>
    <property type="project" value="TreeGrafter"/>
</dbReference>
<evidence type="ECO:0000259" key="10">
    <source>
        <dbReference type="PROSITE" id="PS51194"/>
    </source>
</evidence>
<keyword evidence="4" id="KW-0238">DNA-binding</keyword>
<feature type="domain" description="Helicase C-terminal" evidence="10">
    <location>
        <begin position="305"/>
        <end position="458"/>
    </location>
</feature>
<evidence type="ECO:0000256" key="3">
    <source>
        <dbReference type="ARBA" id="ARBA00022840"/>
    </source>
</evidence>
<dbReference type="GO" id="GO:0009378">
    <property type="term" value="F:four-way junction helicase activity"/>
    <property type="evidence" value="ECO:0007669"/>
    <property type="project" value="TreeGrafter"/>
</dbReference>
<dbReference type="InterPro" id="IPR027417">
    <property type="entry name" value="P-loop_NTPase"/>
</dbReference>
<evidence type="ECO:0000256" key="4">
    <source>
        <dbReference type="ARBA" id="ARBA00023125"/>
    </source>
</evidence>
<sequence length="789" mass="90579">MEGSSLGLSVRDPSDAHVETTTLPPAKAKGKKRNLELNQDITKLDNEHLKNYVANMSKEHYEEAPKKLQIDTVCNLARGYHSFVLAGTGYGKSRIGELYFHMYAPQRKPVVLVLNPLDSLGEDQVREKTKANIKAISLGKMVLTEELAEEIKRGDYAFVYLSPEVFLNNSLFTDLYFSNEFQSRLVLIVIDEAHMIYVWGLVESGKAKFLSVRDRLQDYGIFRPSYGKLGDRLMATNNVPLLLLSATCRPVAVDAILASLMLKRVDMPFFHGELVRTEIRILRITMQNPLKSCEDLFRMFSKESKIKDKDLLPTLIYSGTRKATLSVINVLNKAQGKKKDDYDSKSPLVRRYHACTGDEDKLDCVKDFDSDKFPIFLSTMALGLGQNWKRVRCVIHMGRGDPSTISQMMGRCGRDGRPGLALLFMEPKRKKGKNSVKDFEAGKKQLTDDDRMDAYAITPVCLRVANAVDNIYGYIPVSKDDLKYRKEKDRADYLKFDCCECSNCNPEAAQDIHKLAHLFTKENFDKILENPSQFAEGVPDYIQPKKHRHNKRKYKSRLPQAAVKKIADDLIVHFELFYQDLMDERPEFKASRFFGAAQAQAVAEAFEYIEEPSLIAKLIGGEWFDNQIDTMFSFVETYKKTEWFEKQVFEIEEGKRTKESQEREKVEKKKREEEEKRQANEKREAIKIAKRAEDAIALENFKRIRAAEAEERRSRGELSEPSKQSCTTQPKAKRVRLSQEDRKKRDDQILAEKTAKRAADATALEEFKQIRATEARERAKELEEEGYKD</sequence>
<dbReference type="PANTHER" id="PTHR13710">
    <property type="entry name" value="DNA HELICASE RECQ FAMILY MEMBER"/>
    <property type="match status" value="1"/>
</dbReference>
<name>A0A5B0MFV7_PUCGR</name>
<keyword evidence="3" id="KW-0067">ATP-binding</keyword>
<dbReference type="Pfam" id="PF00270">
    <property type="entry name" value="DEAD"/>
    <property type="match status" value="1"/>
</dbReference>
<dbReference type="PANTHER" id="PTHR13710:SF105">
    <property type="entry name" value="ATP-DEPENDENT DNA HELICASE Q1"/>
    <property type="match status" value="1"/>
</dbReference>
<feature type="region of interest" description="Disordered" evidence="8">
    <location>
        <begin position="1"/>
        <end position="30"/>
    </location>
</feature>
<dbReference type="SMART" id="SM00490">
    <property type="entry name" value="HELICc"/>
    <property type="match status" value="1"/>
</dbReference>
<dbReference type="EC" id="5.6.2.4" evidence="7"/>
<dbReference type="GO" id="GO:0005524">
    <property type="term" value="F:ATP binding"/>
    <property type="evidence" value="ECO:0007669"/>
    <property type="project" value="UniProtKB-KW"/>
</dbReference>
<feature type="region of interest" description="Disordered" evidence="8">
    <location>
        <begin position="655"/>
        <end position="682"/>
    </location>
</feature>
<comment type="catalytic activity">
    <reaction evidence="6">
        <text>Couples ATP hydrolysis with the unwinding of duplex DNA by translocating in the 3'-5' direction.</text>
        <dbReference type="EC" id="5.6.2.4"/>
    </reaction>
</comment>
<keyword evidence="11" id="KW-0378">Hydrolase</keyword>
<dbReference type="SMART" id="SM00487">
    <property type="entry name" value="DEXDc"/>
    <property type="match status" value="1"/>
</dbReference>
<evidence type="ECO:0000313" key="12">
    <source>
        <dbReference type="Proteomes" id="UP000324748"/>
    </source>
</evidence>
<feature type="compositionally biased region" description="Basic and acidic residues" evidence="8">
    <location>
        <begin position="737"/>
        <end position="789"/>
    </location>
</feature>
<protein>
    <recommendedName>
        <fullName evidence="7">DNA 3'-5' helicase</fullName>
        <ecNumber evidence="7">5.6.2.4</ecNumber>
    </recommendedName>
</protein>
<proteinExistence type="inferred from homology"/>
<evidence type="ECO:0000256" key="1">
    <source>
        <dbReference type="ARBA" id="ARBA00005446"/>
    </source>
</evidence>
<comment type="caution">
    <text evidence="11">The sequence shown here is derived from an EMBL/GenBank/DDBJ whole genome shotgun (WGS) entry which is preliminary data.</text>
</comment>
<dbReference type="SUPFAM" id="SSF52540">
    <property type="entry name" value="P-loop containing nucleoside triphosphate hydrolases"/>
    <property type="match status" value="1"/>
</dbReference>
<evidence type="ECO:0000256" key="5">
    <source>
        <dbReference type="ARBA" id="ARBA00023235"/>
    </source>
</evidence>
<evidence type="ECO:0000313" key="11">
    <source>
        <dbReference type="EMBL" id="KAA1074904.1"/>
    </source>
</evidence>
<dbReference type="EMBL" id="VSWC01000157">
    <property type="protein sequence ID" value="KAA1074904.1"/>
    <property type="molecule type" value="Genomic_DNA"/>
</dbReference>
<reference evidence="11 12" key="1">
    <citation type="submission" date="2019-05" db="EMBL/GenBank/DDBJ databases">
        <title>Emergence of the Ug99 lineage of the wheat stem rust pathogen through somatic hybridization.</title>
        <authorList>
            <person name="Li F."/>
            <person name="Upadhyaya N.M."/>
            <person name="Sperschneider J."/>
            <person name="Matny O."/>
            <person name="Nguyen-Phuc H."/>
            <person name="Mago R."/>
            <person name="Raley C."/>
            <person name="Miller M.E."/>
            <person name="Silverstein K.A.T."/>
            <person name="Henningsen E."/>
            <person name="Hirsch C.D."/>
            <person name="Visser B."/>
            <person name="Pretorius Z.A."/>
            <person name="Steffenson B.J."/>
            <person name="Schwessinger B."/>
            <person name="Dodds P.N."/>
            <person name="Figueroa M."/>
        </authorList>
    </citation>
    <scope>NUCLEOTIDE SEQUENCE [LARGE SCALE GENOMIC DNA]</scope>
    <source>
        <strain evidence="11">21-0</strain>
    </source>
</reference>
<dbReference type="GO" id="GO:0043138">
    <property type="term" value="F:3'-5' DNA helicase activity"/>
    <property type="evidence" value="ECO:0007669"/>
    <property type="project" value="UniProtKB-EC"/>
</dbReference>
<dbReference type="OrthoDB" id="10261556at2759"/>
<feature type="compositionally biased region" description="Basic and acidic residues" evidence="8">
    <location>
        <begin position="709"/>
        <end position="720"/>
    </location>
</feature>
<dbReference type="GO" id="GO:0000724">
    <property type="term" value="P:double-strand break repair via homologous recombination"/>
    <property type="evidence" value="ECO:0007669"/>
    <property type="project" value="TreeGrafter"/>
</dbReference>
<gene>
    <name evidence="11" type="primary">SGS1_80</name>
    <name evidence="11" type="ORF">PGT21_024432</name>
</gene>
<feature type="domain" description="Helicase ATP-binding" evidence="9">
    <location>
        <begin position="73"/>
        <end position="266"/>
    </location>
</feature>
<keyword evidence="5" id="KW-0413">Isomerase</keyword>
<organism evidence="11 12">
    <name type="scientific">Puccinia graminis f. sp. tritici</name>
    <dbReference type="NCBI Taxonomy" id="56615"/>
    <lineage>
        <taxon>Eukaryota</taxon>
        <taxon>Fungi</taxon>
        <taxon>Dikarya</taxon>
        <taxon>Basidiomycota</taxon>
        <taxon>Pucciniomycotina</taxon>
        <taxon>Pucciniomycetes</taxon>
        <taxon>Pucciniales</taxon>
        <taxon>Pucciniaceae</taxon>
        <taxon>Puccinia</taxon>
    </lineage>
</organism>
<keyword evidence="11" id="KW-0347">Helicase</keyword>
<dbReference type="GO" id="GO:0005737">
    <property type="term" value="C:cytoplasm"/>
    <property type="evidence" value="ECO:0007669"/>
    <property type="project" value="TreeGrafter"/>
</dbReference>
<keyword evidence="2" id="KW-0547">Nucleotide-binding</keyword>
<dbReference type="AlphaFoldDB" id="A0A5B0MFV7"/>
<dbReference type="Gene3D" id="3.40.50.300">
    <property type="entry name" value="P-loop containing nucleotide triphosphate hydrolases"/>
    <property type="match status" value="2"/>
</dbReference>